<gene>
    <name evidence="1" type="ORF">MACH21_18290</name>
</gene>
<dbReference type="Proteomes" id="UP001337723">
    <property type="component" value="Chromosome"/>
</dbReference>
<dbReference type="AlphaFoldDB" id="A0AA48H571"/>
<reference evidence="1 2" key="1">
    <citation type="submission" date="2023-01" db="EMBL/GenBank/DDBJ databases">
        <title>Complete genome sequence of Roseicyclus marinus strain Dej080120_10.</title>
        <authorList>
            <person name="Ueki S."/>
            <person name="Maruyama F."/>
        </authorList>
    </citation>
    <scope>NUCLEOTIDE SEQUENCE [LARGE SCALE GENOMIC DNA]</scope>
    <source>
        <strain evidence="1 2">Dej080120_10</strain>
    </source>
</reference>
<evidence type="ECO:0008006" key="3">
    <source>
        <dbReference type="Google" id="ProtNLM"/>
    </source>
</evidence>
<keyword evidence="2" id="KW-1185">Reference proteome</keyword>
<accession>A0AA48H571</accession>
<proteinExistence type="predicted"/>
<sequence length="307" mass="33081">MSLAAPLAPDIGASGLTRPAWARRLADIGEDHGAFHRIGADHLALFVQEGDTLVVSFDAAARVFAEEPDGLPPGFEAVRKREWSLLSILSTRDTWFRAPDLMAFFEHLAACGFFDSFAQVIFLGFGPAPGHAACAYASVAPGALVLASAPAATLDPELAGFDHRFRPDRARDFSRYGDAPSLVDTARQAVILYDPTEDASAAHAGQFRAASVTLVPLRFSGPAPHDLIASGGLLMLILRALVNNRLTRTRLVQMTRATRRADPAYLWRLAHRAETQGHPARARLVADHAAAITGERRFTDLAARLAS</sequence>
<dbReference type="RefSeq" id="WP_338271457.1">
    <property type="nucleotide sequence ID" value="NZ_AP027266.1"/>
</dbReference>
<evidence type="ECO:0000313" key="1">
    <source>
        <dbReference type="EMBL" id="BDW85652.1"/>
    </source>
</evidence>
<protein>
    <recommendedName>
        <fullName evidence="3">Phosphoadenosine phosphosulfate reductase</fullName>
    </recommendedName>
</protein>
<organism evidence="1 2">
    <name type="scientific">Roseicyclus marinus</name>
    <dbReference type="NCBI Taxonomy" id="2161673"/>
    <lineage>
        <taxon>Bacteria</taxon>
        <taxon>Pseudomonadati</taxon>
        <taxon>Pseudomonadota</taxon>
        <taxon>Alphaproteobacteria</taxon>
        <taxon>Rhodobacterales</taxon>
        <taxon>Roseobacteraceae</taxon>
        <taxon>Roseicyclus</taxon>
    </lineage>
</organism>
<dbReference type="EMBL" id="AP027266">
    <property type="protein sequence ID" value="BDW85652.1"/>
    <property type="molecule type" value="Genomic_DNA"/>
</dbReference>
<dbReference type="KEGG" id="rmai:MACH21_18290"/>
<name>A0AA48H571_9RHOB</name>
<evidence type="ECO:0000313" key="2">
    <source>
        <dbReference type="Proteomes" id="UP001337723"/>
    </source>
</evidence>